<gene>
    <name evidence="1" type="ORF">GSR61_10780</name>
</gene>
<evidence type="ECO:0000313" key="1">
    <source>
        <dbReference type="EMBL" id="QHQ69063.1"/>
    </source>
</evidence>
<sequence length="312" mass="36732">MKYKKLKKLQHNRRATAYRTKKMIYENNPQSAALLELAHDIKKENIWQMPYVGRDQLADAEEYNATEDDICNYVRTQTIPFTINWTEHTGEKERQKLKPIAENHEIVRWQALLSNVSVVNDSGKLRGFILLDKVVQLDPDSTDMYIGFRRSLMDNLLDYHMWLPIDRILYFGNKNMQEMAQGDCLMGYSYIVAYHTKGKKSYGFGKTIITDCGVVAGDKHIRTVTGWKAVNGEVLSDYSREEDWLIKLEYGQDYQMQLNRYADKTLENLRHIRPKMHIHYQTDNQVSYQERFDFAPLPDIEEFLMNNKKGEH</sequence>
<evidence type="ECO:0000313" key="2">
    <source>
        <dbReference type="Proteomes" id="UP000464915"/>
    </source>
</evidence>
<dbReference type="RefSeq" id="WP_065989273.1">
    <property type="nucleotide sequence ID" value="NZ_CP047143.1"/>
</dbReference>
<dbReference type="Proteomes" id="UP000464915">
    <property type="component" value="Plasmid unnamed"/>
</dbReference>
<keyword evidence="1" id="KW-0614">Plasmid</keyword>
<protein>
    <submittedName>
        <fullName evidence="1">Uncharacterized protein</fullName>
    </submittedName>
</protein>
<geneLocation type="plasmid" evidence="1 2">
    <name>unnamed</name>
</geneLocation>
<organism evidence="1 2">
    <name type="scientific">Lactobacillus crispatus</name>
    <dbReference type="NCBI Taxonomy" id="47770"/>
    <lineage>
        <taxon>Bacteria</taxon>
        <taxon>Bacillati</taxon>
        <taxon>Bacillota</taxon>
        <taxon>Bacilli</taxon>
        <taxon>Lactobacillales</taxon>
        <taxon>Lactobacillaceae</taxon>
        <taxon>Lactobacillus</taxon>
    </lineage>
</organism>
<reference evidence="1 2" key="1">
    <citation type="submission" date="2019-12" db="EMBL/GenBank/DDBJ databases">
        <title>Complete Genome Sequences of Lactobacillus strains, C25 and P38, Isolated from Chicken Cecum.</title>
        <authorList>
            <person name="Hassan H.M."/>
            <person name="Mendoza M."/>
            <person name="Rezvani M."/>
            <person name="Koci M.D."/>
            <person name="Dickey A.N."/>
            <person name="Scholl E.H."/>
        </authorList>
    </citation>
    <scope>NUCLEOTIDE SEQUENCE [LARGE SCALE GENOMIC DNA]</scope>
    <source>
        <strain evidence="1 2">C25</strain>
        <plasmid evidence="1 2">unnamed</plasmid>
    </source>
</reference>
<name>A0AB37DII9_9LACO</name>
<dbReference type="EMBL" id="CP047143">
    <property type="protein sequence ID" value="QHQ69063.1"/>
    <property type="molecule type" value="Genomic_DNA"/>
</dbReference>
<dbReference type="AlphaFoldDB" id="A0AB37DII9"/>
<proteinExistence type="predicted"/>
<accession>A0AB37DII9</accession>